<dbReference type="EMBL" id="LLXH01000082">
    <property type="protein sequence ID" value="PKC73585.1"/>
    <property type="molecule type" value="Genomic_DNA"/>
</dbReference>
<dbReference type="Proteomes" id="UP000232688">
    <property type="component" value="Unassembled WGS sequence"/>
</dbReference>
<dbReference type="PANTHER" id="PTHR43591">
    <property type="entry name" value="METHYLTRANSFERASE"/>
    <property type="match status" value="1"/>
</dbReference>
<accession>A0A2I1EB97</accession>
<evidence type="ECO:0000259" key="1">
    <source>
        <dbReference type="Pfam" id="PF08241"/>
    </source>
</evidence>
<dbReference type="Proteomes" id="UP000233469">
    <property type="component" value="Unassembled WGS sequence"/>
</dbReference>
<dbReference type="GO" id="GO:0008757">
    <property type="term" value="F:S-adenosylmethionine-dependent methyltransferase activity"/>
    <property type="evidence" value="ECO:0007669"/>
    <property type="project" value="InterPro"/>
</dbReference>
<dbReference type="InterPro" id="IPR013216">
    <property type="entry name" value="Methyltransf_11"/>
</dbReference>
<comment type="caution">
    <text evidence="5">The sequence shown here is derived from an EMBL/GenBank/DDBJ whole genome shotgun (WGS) entry which is preliminary data.</text>
</comment>
<dbReference type="EMBL" id="LLXL01000084">
    <property type="protein sequence ID" value="PKK78402.1"/>
    <property type="molecule type" value="Genomic_DNA"/>
</dbReference>
<dbReference type="EMBL" id="CAGKOT010000048">
    <property type="protein sequence ID" value="CAB5383142.1"/>
    <property type="molecule type" value="Genomic_DNA"/>
</dbReference>
<reference evidence="3 8" key="2">
    <citation type="submission" date="2017-09" db="EMBL/GenBank/DDBJ databases">
        <title>Extensive intraspecific genome diversity in a model arbuscular mycorrhizal fungus.</title>
        <authorList>
            <person name="Chen E.C."/>
            <person name="Morin E."/>
            <person name="Beaudet D."/>
            <person name="Noel J."/>
            <person name="Ndikumana S."/>
            <person name="Charron P."/>
            <person name="St-Onge C."/>
            <person name="Giorgi J."/>
            <person name="Grigoriev I.V."/>
            <person name="Roux C."/>
            <person name="Martin F.M."/>
            <person name="Corradi N."/>
        </authorList>
    </citation>
    <scope>NUCLEOTIDE SEQUENCE [LARGE SCALE GENOMIC DNA]</scope>
    <source>
        <strain evidence="3 8">A5</strain>
    </source>
</reference>
<keyword evidence="10" id="KW-1185">Reference proteome</keyword>
<dbReference type="Gene3D" id="3.40.50.150">
    <property type="entry name" value="Vaccinia Virus protein VP39"/>
    <property type="match status" value="1"/>
</dbReference>
<gene>
    <name evidence="2" type="ORF">CHRIB12_LOCUS18257</name>
    <name evidence="4" type="ORF">RhiirA1_410312</name>
    <name evidence="6" type="ORF">RhiirA4_392322</name>
    <name evidence="3" type="ORF">RhiirA5_351697</name>
    <name evidence="5" type="ORF">RhiirC2_542515</name>
</gene>
<dbReference type="SMR" id="A0A2I1EB97"/>
<reference evidence="8 9" key="1">
    <citation type="submission" date="2016-04" db="EMBL/GenBank/DDBJ databases">
        <title>Genome analyses suggest a sexual origin of heterokaryosis in a supposedly ancient asexual fungus.</title>
        <authorList>
            <person name="Ropars J."/>
            <person name="Sedzielewska K."/>
            <person name="Noel J."/>
            <person name="Charron P."/>
            <person name="Farinelli L."/>
            <person name="Marton T."/>
            <person name="Kruger M."/>
            <person name="Pelin A."/>
            <person name="Brachmann A."/>
            <person name="Corradi N."/>
        </authorList>
    </citation>
    <scope>NUCLEOTIDE SEQUENCE [LARGE SCALE GENOMIC DNA]</scope>
    <source>
        <strain evidence="6 10">A4</strain>
        <strain evidence="3 8">A5</strain>
        <strain evidence="5 9">C2</strain>
    </source>
</reference>
<evidence type="ECO:0000313" key="8">
    <source>
        <dbReference type="Proteomes" id="UP000232722"/>
    </source>
</evidence>
<organism evidence="5 9">
    <name type="scientific">Rhizophagus irregularis</name>
    <dbReference type="NCBI Taxonomy" id="588596"/>
    <lineage>
        <taxon>Eukaryota</taxon>
        <taxon>Fungi</taxon>
        <taxon>Fungi incertae sedis</taxon>
        <taxon>Mucoromycota</taxon>
        <taxon>Glomeromycotina</taxon>
        <taxon>Glomeromycetes</taxon>
        <taxon>Glomerales</taxon>
        <taxon>Glomeraceae</taxon>
        <taxon>Rhizophagus</taxon>
    </lineage>
</organism>
<dbReference type="VEuPathDB" id="FungiDB:FUN_022521"/>
<protein>
    <recommendedName>
        <fullName evidence="1">Methyltransferase type 11 domain-containing protein</fullName>
    </recommendedName>
</protein>
<evidence type="ECO:0000313" key="5">
    <source>
        <dbReference type="EMBL" id="PKK78402.1"/>
    </source>
</evidence>
<evidence type="ECO:0000313" key="3">
    <source>
        <dbReference type="EMBL" id="PKC13391.1"/>
    </source>
</evidence>
<dbReference type="PANTHER" id="PTHR43591:SF24">
    <property type="entry name" value="2-METHOXY-6-POLYPRENYL-1,4-BENZOQUINOL METHYLASE, MITOCHONDRIAL"/>
    <property type="match status" value="1"/>
</dbReference>
<evidence type="ECO:0000313" key="10">
    <source>
        <dbReference type="Proteomes" id="UP000234323"/>
    </source>
</evidence>
<dbReference type="EMBL" id="LLXJ01000193">
    <property type="protein sequence ID" value="PKC13391.1"/>
    <property type="molecule type" value="Genomic_DNA"/>
</dbReference>
<dbReference type="Proteomes" id="UP000684084">
    <property type="component" value="Unassembled WGS sequence"/>
</dbReference>
<dbReference type="SUPFAM" id="SSF53335">
    <property type="entry name" value="S-adenosyl-L-methionine-dependent methyltransferases"/>
    <property type="match status" value="1"/>
</dbReference>
<dbReference type="AlphaFoldDB" id="A0A2I1EB97"/>
<dbReference type="Pfam" id="PF08241">
    <property type="entry name" value="Methyltransf_11"/>
    <property type="match status" value="1"/>
</dbReference>
<evidence type="ECO:0000313" key="9">
    <source>
        <dbReference type="Proteomes" id="UP000233469"/>
    </source>
</evidence>
<dbReference type="EMBL" id="LLXI01000034">
    <property type="protein sequence ID" value="PKY38643.1"/>
    <property type="molecule type" value="Genomic_DNA"/>
</dbReference>
<feature type="domain" description="Methyltransferase type 11" evidence="1">
    <location>
        <begin position="78"/>
        <end position="183"/>
    </location>
</feature>
<reference evidence="2" key="5">
    <citation type="submission" date="2020-05" db="EMBL/GenBank/DDBJ databases">
        <authorList>
            <person name="Rincon C."/>
            <person name="Sanders R I."/>
            <person name="Robbins C."/>
            <person name="Chaturvedi A."/>
        </authorList>
    </citation>
    <scope>NUCLEOTIDE SEQUENCE</scope>
    <source>
        <strain evidence="2">CHB12</strain>
    </source>
</reference>
<dbReference type="VEuPathDB" id="FungiDB:RhiirA1_410312"/>
<reference evidence="4 7" key="4">
    <citation type="submission" date="2017-10" db="EMBL/GenBank/DDBJ databases">
        <title>Genome analyses suggest a sexual origin of heterokaryosis in a supposedly ancient asexual fungus.</title>
        <authorList>
            <person name="Corradi N."/>
            <person name="Sedzielewska K."/>
            <person name="Noel J."/>
            <person name="Charron P."/>
            <person name="Farinelli L."/>
            <person name="Marton T."/>
            <person name="Kruger M."/>
            <person name="Pelin A."/>
            <person name="Brachmann A."/>
            <person name="Corradi N."/>
        </authorList>
    </citation>
    <scope>NUCLEOTIDE SEQUENCE [LARGE SCALE GENOMIC DNA]</scope>
    <source>
        <strain evidence="4 7">A1</strain>
    </source>
</reference>
<evidence type="ECO:0000313" key="7">
    <source>
        <dbReference type="Proteomes" id="UP000232688"/>
    </source>
</evidence>
<evidence type="ECO:0000313" key="6">
    <source>
        <dbReference type="EMBL" id="PKY38643.1"/>
    </source>
</evidence>
<dbReference type="Proteomes" id="UP000234323">
    <property type="component" value="Unassembled WGS sequence"/>
</dbReference>
<evidence type="ECO:0000313" key="4">
    <source>
        <dbReference type="EMBL" id="PKC73585.1"/>
    </source>
</evidence>
<dbReference type="InterPro" id="IPR029063">
    <property type="entry name" value="SAM-dependent_MTases_sf"/>
</dbReference>
<sequence>MVHFNNDPPRYSFSSLPPRYSQISFDDQKLKSSLITDISSGNPVNRLEMQHYIFKYLWQNNFSTPIAKQLQAGGAKVLEVGSAPEIWSFDMANSYPLSTFIGLNNSPTCNKSITNEPLNATVLQNNSLSSTIPFPDETFDFIYQRFFLPQLNLTSSFNPNSIFIEQYNLVKHMIRVLNPGGWIEFMIIDNLVWYNTGLYTFRLTQAYYSLTCDGYDSYNKIDEKHLYNMLVSIQQVQSIFIETKRTPLGKKGGRIGELLCDVLLQPIKSNKSVLCEYMRISTKEFDKMYNIMLQEINDYETYCVSHRICAKKS</sequence>
<dbReference type="VEuPathDB" id="FungiDB:RhiirFUN_025539"/>
<evidence type="ECO:0000313" key="2">
    <source>
        <dbReference type="EMBL" id="CAB5383142.1"/>
    </source>
</evidence>
<reference evidence="7 9" key="3">
    <citation type="submission" date="2017-10" db="EMBL/GenBank/DDBJ databases">
        <title>Extensive intraspecific genome diversity in a model arbuscular mycorrhizal fungus.</title>
        <authorList>
            <person name="Chen E.C.H."/>
            <person name="Morin E."/>
            <person name="Baudet D."/>
            <person name="Noel J."/>
            <person name="Ndikumana S."/>
            <person name="Charron P."/>
            <person name="St-Onge C."/>
            <person name="Giorgi J."/>
            <person name="Grigoriev I.V."/>
            <person name="Roux C."/>
            <person name="Martin F.M."/>
            <person name="Corradi N."/>
        </authorList>
    </citation>
    <scope>NUCLEOTIDE SEQUENCE [LARGE SCALE GENOMIC DNA]</scope>
    <source>
        <strain evidence="4 7">A1</strain>
        <strain evidence="5 9">C2</strain>
    </source>
</reference>
<dbReference type="OrthoDB" id="2013972at2759"/>
<dbReference type="Proteomes" id="UP000232722">
    <property type="component" value="Unassembled WGS sequence"/>
</dbReference>
<proteinExistence type="predicted"/>
<name>A0A2I1EB97_9GLOM</name>